<evidence type="ECO:0000313" key="3">
    <source>
        <dbReference type="Proteomes" id="UP000269019"/>
    </source>
</evidence>
<keyword evidence="1" id="KW-0732">Signal</keyword>
<accession>A0A3G6J5N6</accession>
<reference evidence="2 3" key="1">
    <citation type="submission" date="2018-11" db="EMBL/GenBank/DDBJ databases">
        <authorList>
            <person name="Kleinhagauer T."/>
            <person name="Glaeser S.P."/>
            <person name="Spergser J."/>
            <person name="Ruckert C."/>
            <person name="Kaempfer P."/>
            <person name="Busse H.-J."/>
        </authorList>
    </citation>
    <scope>NUCLEOTIDE SEQUENCE [LARGE SCALE GENOMIC DNA]</scope>
    <source>
        <strain evidence="2 3">200CH</strain>
    </source>
</reference>
<dbReference type="InterPro" id="IPR038670">
    <property type="entry name" value="HslJ-like_sf"/>
</dbReference>
<sequence length="165" mass="17029">MAHPLAAAIAAMTAFSSGFTANIDANMPIPAFSSFGDVTGHIVSQMPAGAQRVSDRGRIIELLQGKNQAASNRAVTLDVGVLPSATGTYAVSGVDGCNPYSAQLVVTDNGGIALGNAVRGLKACDTPTDDEFWDVFAAQVILFVTPNNVLYLTNGVQGIAFRKVG</sequence>
<evidence type="ECO:0000256" key="1">
    <source>
        <dbReference type="SAM" id="SignalP"/>
    </source>
</evidence>
<evidence type="ECO:0000313" key="2">
    <source>
        <dbReference type="EMBL" id="AZA13367.1"/>
    </source>
</evidence>
<feature type="chain" id="PRO_5038420502" evidence="1">
    <location>
        <begin position="22"/>
        <end position="165"/>
    </location>
</feature>
<dbReference type="EMBL" id="CP033896">
    <property type="protein sequence ID" value="AZA13367.1"/>
    <property type="molecule type" value="Genomic_DNA"/>
</dbReference>
<keyword evidence="3" id="KW-1185">Reference proteome</keyword>
<dbReference type="AlphaFoldDB" id="A0A3G6J5N6"/>
<proteinExistence type="predicted"/>
<gene>
    <name evidence="2" type="ORF">CCHOA_04795</name>
</gene>
<organism evidence="2 3">
    <name type="scientific">Corynebacterium choanae</name>
    <dbReference type="NCBI Taxonomy" id="1862358"/>
    <lineage>
        <taxon>Bacteria</taxon>
        <taxon>Bacillati</taxon>
        <taxon>Actinomycetota</taxon>
        <taxon>Actinomycetes</taxon>
        <taxon>Mycobacteriales</taxon>
        <taxon>Corynebacteriaceae</taxon>
        <taxon>Corynebacterium</taxon>
    </lineage>
</organism>
<dbReference type="Gene3D" id="2.40.128.270">
    <property type="match status" value="1"/>
</dbReference>
<protein>
    <submittedName>
        <fullName evidence="2">Uncharacterized protein</fullName>
    </submittedName>
</protein>
<dbReference type="KEGG" id="ccho:CCHOA_04795"/>
<dbReference type="Proteomes" id="UP000269019">
    <property type="component" value="Chromosome"/>
</dbReference>
<dbReference type="RefSeq" id="WP_164472389.1">
    <property type="nucleotide sequence ID" value="NZ_CP033896.1"/>
</dbReference>
<name>A0A3G6J5N6_9CORY</name>
<feature type="signal peptide" evidence="1">
    <location>
        <begin position="1"/>
        <end position="21"/>
    </location>
</feature>